<dbReference type="OrthoDB" id="2537119at2759"/>
<feature type="compositionally biased region" description="Acidic residues" evidence="1">
    <location>
        <begin position="568"/>
        <end position="580"/>
    </location>
</feature>
<keyword evidence="4" id="KW-1185">Reference proteome</keyword>
<feature type="region of interest" description="Disordered" evidence="1">
    <location>
        <begin position="154"/>
        <end position="198"/>
    </location>
</feature>
<feature type="region of interest" description="Disordered" evidence="1">
    <location>
        <begin position="382"/>
        <end position="420"/>
    </location>
</feature>
<dbReference type="InParanoid" id="U5HA80"/>
<dbReference type="AlphaFoldDB" id="U5HA80"/>
<feature type="compositionally biased region" description="Basic and acidic residues" evidence="1">
    <location>
        <begin position="169"/>
        <end position="179"/>
    </location>
</feature>
<feature type="region of interest" description="Disordered" evidence="1">
    <location>
        <begin position="532"/>
        <end position="589"/>
    </location>
</feature>
<name>U5HA80_USTV1</name>
<protein>
    <submittedName>
        <fullName evidence="2 3">Uncharacterized protein</fullName>
    </submittedName>
</protein>
<feature type="region of interest" description="Disordered" evidence="1">
    <location>
        <begin position="329"/>
        <end position="356"/>
    </location>
</feature>
<proteinExistence type="predicted"/>
<feature type="compositionally biased region" description="Basic and acidic residues" evidence="1">
    <location>
        <begin position="542"/>
        <end position="555"/>
    </location>
</feature>
<sequence length="671" mass="74352">MTGAVIATSPDARPPSSTSVFAHGAPKQPSRHQQPHLRGSTPQKSRTVLGNITNTSRWQGQNPSATAIKSLVISKPFLQQPHREDVRRDGSNNVTDSILDQPDLRLPASRSMDLPSVAKAILTSKNPSKRSSIGTVQSNDPIWSSIASLERDRIHGQQSKWPSSASNLDQRRTVSDSSHKTIGSLGSSKSSNTTKRRKRMSWLGSVWSGFGGKTFEDEDTEVEVEPEWADELRHKYEGTPKPRLSLDTLLGPMLWQSSNTNAGARLEVPLRADADQASITDDEGSDDVHTREDDTEQGQVLRADVVQLTRLDTPPSLTKKTSVGVVPPRLYETAPTPSPPQCKRRGSATITRDEDEEDQALVFGTFFGSPLKLRSWSAGAQFECDNDDDDETQEDVDDDAESKVERPTLPPLTSTYLPDDPTALPFPTSCTSTYLSSYLSSISHHPRTAPSIPRVESDLPLLQHLRPLTPSHWNHRATPDKNLRTKNSESSLFTWDLKNLPAPHTPREQAMGLRVGWRDLITPSFGLEAKAKSGVKGKKGREKWGAVDGPIERSSSRNTTRSALGRVEEDDEEDEEEDRDDVSTMWGQGWTGNRSASRMSYATGYSGRSKASSRWSFLGRHGGSQSWEENGGEGFTKKLKRRSLSLLRLARDTEQPREDERLQNWVAVVVR</sequence>
<evidence type="ECO:0000256" key="1">
    <source>
        <dbReference type="SAM" id="MobiDB-lite"/>
    </source>
</evidence>
<feature type="region of interest" description="Disordered" evidence="1">
    <location>
        <begin position="77"/>
        <end position="99"/>
    </location>
</feature>
<feature type="compositionally biased region" description="Acidic residues" evidence="1">
    <location>
        <begin position="384"/>
        <end position="400"/>
    </location>
</feature>
<dbReference type="EMBL" id="AEIJ01000403">
    <property type="status" value="NOT_ANNOTATED_CDS"/>
    <property type="molecule type" value="Genomic_DNA"/>
</dbReference>
<evidence type="ECO:0000313" key="2">
    <source>
        <dbReference type="EMBL" id="KDE05521.1"/>
    </source>
</evidence>
<evidence type="ECO:0000313" key="3">
    <source>
        <dbReference type="EnsemblFungi" id="MVLG_04114T0"/>
    </source>
</evidence>
<gene>
    <name evidence="2" type="ORF">MVLG_04114</name>
</gene>
<dbReference type="EMBL" id="GL541685">
    <property type="protein sequence ID" value="KDE05521.1"/>
    <property type="molecule type" value="Genomic_DNA"/>
</dbReference>
<dbReference type="EnsemblFungi" id="MVLG_04114T0">
    <property type="protein sequence ID" value="MVLG_04114T0"/>
    <property type="gene ID" value="MVLG_04114"/>
</dbReference>
<feature type="region of interest" description="Disordered" evidence="1">
    <location>
        <begin position="273"/>
        <end position="297"/>
    </location>
</feature>
<feature type="compositionally biased region" description="Low complexity" evidence="1">
    <location>
        <begin position="411"/>
        <end position="420"/>
    </location>
</feature>
<feature type="compositionally biased region" description="Polar residues" evidence="1">
    <location>
        <begin position="156"/>
        <end position="168"/>
    </location>
</feature>
<reference evidence="2" key="2">
    <citation type="submission" date="2010-11" db="EMBL/GenBank/DDBJ databases">
        <authorList>
            <consortium name="The Broad Institute Genome Sequencing Platform"/>
            <person name="Earl A."/>
            <person name="Ward D."/>
            <person name="Feldgarden M."/>
            <person name="Gevers D."/>
            <person name="Butler R."/>
            <person name="Young S.K."/>
            <person name="Zeng Q."/>
            <person name="Gargeya S."/>
            <person name="Fitzgerald M."/>
            <person name="Haas B."/>
            <person name="Abouelleil A."/>
            <person name="Alvarado L."/>
            <person name="Arachchi H.M."/>
            <person name="Berlin A."/>
            <person name="Brown A."/>
            <person name="Chapman S.B."/>
            <person name="Chen Z."/>
            <person name="Dunbar C."/>
            <person name="Freedman E."/>
            <person name="Gearin G."/>
            <person name="Gellesch M."/>
            <person name="Goldberg J."/>
            <person name="Griggs A."/>
            <person name="Gujja S."/>
            <person name="Heilman E."/>
            <person name="Heiman D."/>
            <person name="Howarth C."/>
            <person name="Larson L."/>
            <person name="Lui A."/>
            <person name="MacDonald P.J.P."/>
            <person name="Mehta T."/>
            <person name="Montmayeur A."/>
            <person name="Murphy C."/>
            <person name="Neiman D."/>
            <person name="Pearson M."/>
            <person name="Priest M."/>
            <person name="Roberts A."/>
            <person name="Saif S."/>
            <person name="Shea T."/>
            <person name="Shenoy N."/>
            <person name="Sisk P."/>
            <person name="Stolte C."/>
            <person name="Sykes S."/>
            <person name="White J."/>
            <person name="Yandava C."/>
            <person name="Wortman J."/>
            <person name="Nusbaum C."/>
            <person name="Birren B."/>
        </authorList>
    </citation>
    <scope>NUCLEOTIDE SEQUENCE</scope>
    <source>
        <strain evidence="2">P1A1 Lamole</strain>
    </source>
</reference>
<feature type="region of interest" description="Disordered" evidence="1">
    <location>
        <begin position="1"/>
        <end position="47"/>
    </location>
</feature>
<reference evidence="2 4" key="3">
    <citation type="journal article" date="2015" name="BMC Genomics">
        <title>Sex and parasites: genomic and transcriptomic analysis of Microbotryum lychnidis-dioicae, the biotrophic and plant-castrating anther smut fungus.</title>
        <authorList>
            <person name="Perlin M.H."/>
            <person name="Amselem J."/>
            <person name="Fontanillas E."/>
            <person name="Toh S.S."/>
            <person name="Chen Z."/>
            <person name="Goldberg J."/>
            <person name="Duplessis S."/>
            <person name="Henrissat B."/>
            <person name="Young S."/>
            <person name="Zeng Q."/>
            <person name="Aguileta G."/>
            <person name="Petit E."/>
            <person name="Badouin H."/>
            <person name="Andrews J."/>
            <person name="Razeeq D."/>
            <person name="Gabaldon T."/>
            <person name="Quesneville H."/>
            <person name="Giraud T."/>
            <person name="Hood M.E."/>
            <person name="Schultz D.J."/>
            <person name="Cuomo C.A."/>
        </authorList>
    </citation>
    <scope>NUCLEOTIDE SEQUENCE [LARGE SCALE GENOMIC DNA]</scope>
    <source>
        <strain evidence="4">p1A1 Lamole</strain>
        <strain evidence="2">P1A1 Lamole</strain>
    </source>
</reference>
<accession>U5HA80</accession>
<dbReference type="HOGENOM" id="CLU_409506_0_0_1"/>
<feature type="compositionally biased region" description="Basic and acidic residues" evidence="1">
    <location>
        <begin position="81"/>
        <end position="90"/>
    </location>
</feature>
<reference evidence="3" key="4">
    <citation type="submission" date="2015-06" db="UniProtKB">
        <authorList>
            <consortium name="EnsemblFungi"/>
        </authorList>
    </citation>
    <scope>IDENTIFICATION</scope>
</reference>
<evidence type="ECO:0000313" key="4">
    <source>
        <dbReference type="Proteomes" id="UP000017200"/>
    </source>
</evidence>
<reference evidence="4" key="1">
    <citation type="submission" date="2010-11" db="EMBL/GenBank/DDBJ databases">
        <title>The genome sequence of Microbotryum violaceum strain p1A1 Lamole.</title>
        <authorList>
            <person name="Cuomo C."/>
            <person name="Perlin M."/>
            <person name="Young S.K."/>
            <person name="Zeng Q."/>
            <person name="Gargeya S."/>
            <person name="Alvarado L."/>
            <person name="Berlin A."/>
            <person name="Chapman S.B."/>
            <person name="Chen Z."/>
            <person name="Freedman E."/>
            <person name="Gellesch M."/>
            <person name="Goldberg J."/>
            <person name="Griggs A."/>
            <person name="Gujja S."/>
            <person name="Heilman E."/>
            <person name="Heiman D."/>
            <person name="Howarth C."/>
            <person name="Mehta T."/>
            <person name="Neiman D."/>
            <person name="Pearson M."/>
            <person name="Roberts A."/>
            <person name="Saif S."/>
            <person name="Shea T."/>
            <person name="Shenoy N."/>
            <person name="Sisk P."/>
            <person name="Stolte C."/>
            <person name="Sykes S."/>
            <person name="White J."/>
            <person name="Yandava C."/>
            <person name="Haas B."/>
            <person name="Nusbaum C."/>
            <person name="Birren B."/>
        </authorList>
    </citation>
    <scope>NUCLEOTIDE SEQUENCE [LARGE SCALE GENOMIC DNA]</scope>
    <source>
        <strain evidence="4">p1A1 Lamole</strain>
    </source>
</reference>
<dbReference type="Proteomes" id="UP000017200">
    <property type="component" value="Unassembled WGS sequence"/>
</dbReference>
<organism evidence="2">
    <name type="scientific">Microbotryum lychnidis-dioicae (strain p1A1 Lamole / MvSl-1064)</name>
    <name type="common">Anther smut fungus</name>
    <dbReference type="NCBI Taxonomy" id="683840"/>
    <lineage>
        <taxon>Eukaryota</taxon>
        <taxon>Fungi</taxon>
        <taxon>Dikarya</taxon>
        <taxon>Basidiomycota</taxon>
        <taxon>Pucciniomycotina</taxon>
        <taxon>Microbotryomycetes</taxon>
        <taxon>Microbotryales</taxon>
        <taxon>Microbotryaceae</taxon>
        <taxon>Microbotryum</taxon>
    </lineage>
</organism>